<evidence type="ECO:0000256" key="5">
    <source>
        <dbReference type="ARBA" id="ARBA00023136"/>
    </source>
</evidence>
<comment type="subcellular location">
    <subcellularLocation>
        <location evidence="1">Cell membrane</location>
        <topology evidence="1">Multi-pass membrane protein</topology>
    </subcellularLocation>
</comment>
<keyword evidence="5 7" id="KW-0472">Membrane</keyword>
<feature type="domain" description="Cardiolipin synthase N-terminal" evidence="8">
    <location>
        <begin position="14"/>
        <end position="58"/>
    </location>
</feature>
<evidence type="ECO:0000313" key="10">
    <source>
        <dbReference type="Proteomes" id="UP000490386"/>
    </source>
</evidence>
<sequence>MSRLLITAAVIVVAVTIFAVVDCAMTDAKRTRALPKPVWVVVVLLVPVVGPLLWLFFGKVRGNAAAVKPVQTTPDDDETFLKSIGIESDSEERIRKLEEELKALDDVEFPAAAPKGPVTEGGAATALEDAADEPVKGERTSKADRTEKPAKPELGGKKPRKGEAGDAGHDGEPIEHKDDWTQGDGSSRA</sequence>
<evidence type="ECO:0000313" key="9">
    <source>
        <dbReference type="EMBL" id="KAB1637813.1"/>
    </source>
</evidence>
<keyword evidence="2" id="KW-1003">Cell membrane</keyword>
<evidence type="ECO:0000256" key="4">
    <source>
        <dbReference type="ARBA" id="ARBA00022989"/>
    </source>
</evidence>
<feature type="compositionally biased region" description="Basic and acidic residues" evidence="6">
    <location>
        <begin position="133"/>
        <end position="180"/>
    </location>
</feature>
<comment type="caution">
    <text evidence="9">The sequence shown here is derived from an EMBL/GenBank/DDBJ whole genome shotgun (WGS) entry which is preliminary data.</text>
</comment>
<gene>
    <name evidence="9" type="ORF">F8O03_11515</name>
</gene>
<evidence type="ECO:0000256" key="1">
    <source>
        <dbReference type="ARBA" id="ARBA00004651"/>
    </source>
</evidence>
<dbReference type="InterPro" id="IPR027379">
    <property type="entry name" value="CLS_N"/>
</dbReference>
<evidence type="ECO:0000256" key="7">
    <source>
        <dbReference type="SAM" id="Phobius"/>
    </source>
</evidence>
<accession>A0A7J5B1K2</accession>
<proteinExistence type="predicted"/>
<dbReference type="RefSeq" id="WP_151423965.1">
    <property type="nucleotide sequence ID" value="NZ_CANKVH010000016.1"/>
</dbReference>
<feature type="transmembrane region" description="Helical" evidence="7">
    <location>
        <begin position="38"/>
        <end position="57"/>
    </location>
</feature>
<organism evidence="9 10">
    <name type="scientific">Pseudoclavibacter terrae</name>
    <dbReference type="NCBI Taxonomy" id="1530195"/>
    <lineage>
        <taxon>Bacteria</taxon>
        <taxon>Bacillati</taxon>
        <taxon>Actinomycetota</taxon>
        <taxon>Actinomycetes</taxon>
        <taxon>Micrococcales</taxon>
        <taxon>Microbacteriaceae</taxon>
        <taxon>Pseudoclavibacter</taxon>
    </lineage>
</organism>
<name>A0A7J5B1K2_9MICO</name>
<keyword evidence="10" id="KW-1185">Reference proteome</keyword>
<dbReference type="Pfam" id="PF13396">
    <property type="entry name" value="PLDc_N"/>
    <property type="match status" value="1"/>
</dbReference>
<feature type="region of interest" description="Disordered" evidence="6">
    <location>
        <begin position="108"/>
        <end position="189"/>
    </location>
</feature>
<evidence type="ECO:0000256" key="2">
    <source>
        <dbReference type="ARBA" id="ARBA00022475"/>
    </source>
</evidence>
<evidence type="ECO:0000256" key="3">
    <source>
        <dbReference type="ARBA" id="ARBA00022692"/>
    </source>
</evidence>
<protein>
    <recommendedName>
        <fullName evidence="8">Cardiolipin synthase N-terminal domain-containing protein</fullName>
    </recommendedName>
</protein>
<keyword evidence="4 7" id="KW-1133">Transmembrane helix</keyword>
<evidence type="ECO:0000256" key="6">
    <source>
        <dbReference type="SAM" id="MobiDB-lite"/>
    </source>
</evidence>
<reference evidence="9 10" key="1">
    <citation type="submission" date="2019-09" db="EMBL/GenBank/DDBJ databases">
        <title>Phylogeny of genus Pseudoclavibacter and closely related genus.</title>
        <authorList>
            <person name="Li Y."/>
        </authorList>
    </citation>
    <scope>NUCLEOTIDE SEQUENCE [LARGE SCALE GENOMIC DNA]</scope>
    <source>
        <strain evidence="9 10">THG-MD12</strain>
    </source>
</reference>
<dbReference type="AlphaFoldDB" id="A0A7J5B1K2"/>
<dbReference type="Proteomes" id="UP000490386">
    <property type="component" value="Unassembled WGS sequence"/>
</dbReference>
<evidence type="ECO:0000259" key="8">
    <source>
        <dbReference type="Pfam" id="PF13396"/>
    </source>
</evidence>
<dbReference type="OrthoDB" id="5117643at2"/>
<dbReference type="GO" id="GO:0005886">
    <property type="term" value="C:plasma membrane"/>
    <property type="evidence" value="ECO:0007669"/>
    <property type="project" value="UniProtKB-SubCell"/>
</dbReference>
<dbReference type="EMBL" id="WBJX01000003">
    <property type="protein sequence ID" value="KAB1637813.1"/>
    <property type="molecule type" value="Genomic_DNA"/>
</dbReference>
<keyword evidence="3 7" id="KW-0812">Transmembrane</keyword>